<evidence type="ECO:0000313" key="2">
    <source>
        <dbReference type="Proteomes" id="UP000020077"/>
    </source>
</evidence>
<dbReference type="AlphaFoldDB" id="A0A080LYB5"/>
<reference evidence="1 2" key="1">
    <citation type="submission" date="2014-02" db="EMBL/GenBank/DDBJ databases">
        <title>Expanding our view of genomic diversity in Candidatus Accumulibacter clades.</title>
        <authorList>
            <person name="Skennerton C.T."/>
            <person name="Barr J.J."/>
            <person name="Slater F.R."/>
            <person name="Bond P.L."/>
            <person name="Tyson G.W."/>
        </authorList>
    </citation>
    <scope>NUCLEOTIDE SEQUENCE [LARGE SCALE GENOMIC DNA]</scope>
    <source>
        <strain evidence="2">BA-91</strain>
    </source>
</reference>
<gene>
    <name evidence="1" type="ORF">AW09_001894</name>
</gene>
<comment type="caution">
    <text evidence="1">The sequence shown here is derived from an EMBL/GenBank/DDBJ whole genome shotgun (WGS) entry which is preliminary data.</text>
</comment>
<name>A0A080LYB5_9PROT</name>
<evidence type="ECO:0000313" key="1">
    <source>
        <dbReference type="EMBL" id="KFB72895.1"/>
    </source>
</evidence>
<protein>
    <submittedName>
        <fullName evidence="1">Uncharacterized protein</fullName>
    </submittedName>
</protein>
<accession>A0A080LYB5</accession>
<proteinExistence type="predicted"/>
<dbReference type="EMBL" id="JDVG02000323">
    <property type="protein sequence ID" value="KFB72895.1"/>
    <property type="molecule type" value="Genomic_DNA"/>
</dbReference>
<sequence>MQPGFADDLVVSVFRTGVDARQIEIQSGAGGSRPGRVEGDADGELPEAAIDGNAHLFRHEGQRTFVGLKLTIFGSAGATGDGHGQRAEEDAKGSHELSIQGLQRFLVRKGSIRASTSSRSSR</sequence>
<organism evidence="1 2">
    <name type="scientific">Candidatus Accumulibacter phosphatis</name>
    <dbReference type="NCBI Taxonomy" id="327160"/>
    <lineage>
        <taxon>Bacteria</taxon>
        <taxon>Pseudomonadati</taxon>
        <taxon>Pseudomonadota</taxon>
        <taxon>Betaproteobacteria</taxon>
        <taxon>Candidatus Accumulibacter</taxon>
    </lineage>
</organism>
<dbReference type="Proteomes" id="UP000020077">
    <property type="component" value="Unassembled WGS sequence"/>
</dbReference>